<dbReference type="OrthoDB" id="9806180at2"/>
<evidence type="ECO:0000313" key="5">
    <source>
        <dbReference type="Proteomes" id="UP000240009"/>
    </source>
</evidence>
<evidence type="ECO:0000256" key="1">
    <source>
        <dbReference type="ARBA" id="ARBA00022801"/>
    </source>
</evidence>
<dbReference type="SUPFAM" id="SSF53474">
    <property type="entry name" value="alpha/beta-Hydrolases"/>
    <property type="match status" value="1"/>
</dbReference>
<feature type="signal peptide" evidence="2">
    <location>
        <begin position="1"/>
        <end position="21"/>
    </location>
</feature>
<dbReference type="AlphaFoldDB" id="A0A2S8G4R0"/>
<reference evidence="4 5" key="1">
    <citation type="submission" date="2018-02" db="EMBL/GenBank/DDBJ databases">
        <title>Comparative genomes isolates from brazilian mangrove.</title>
        <authorList>
            <person name="Araujo J.E."/>
            <person name="Taketani R.G."/>
            <person name="Silva M.C.P."/>
            <person name="Loureco M.V."/>
            <person name="Andreote F.D."/>
        </authorList>
    </citation>
    <scope>NUCLEOTIDE SEQUENCE [LARGE SCALE GENOMIC DNA]</scope>
    <source>
        <strain evidence="4 5">HEX-2 MGV</strain>
    </source>
</reference>
<dbReference type="Proteomes" id="UP000240009">
    <property type="component" value="Unassembled WGS sequence"/>
</dbReference>
<dbReference type="PANTHER" id="PTHR48081">
    <property type="entry name" value="AB HYDROLASE SUPERFAMILY PROTEIN C4A8.06C"/>
    <property type="match status" value="1"/>
</dbReference>
<dbReference type="InterPro" id="IPR049492">
    <property type="entry name" value="BD-FAE-like_dom"/>
</dbReference>
<feature type="chain" id="PRO_5015615703" evidence="2">
    <location>
        <begin position="22"/>
        <end position="272"/>
    </location>
</feature>
<comment type="caution">
    <text evidence="4">The sequence shown here is derived from an EMBL/GenBank/DDBJ whole genome shotgun (WGS) entry which is preliminary data.</text>
</comment>
<dbReference type="InterPro" id="IPR050300">
    <property type="entry name" value="GDXG_lipolytic_enzyme"/>
</dbReference>
<keyword evidence="2" id="KW-0732">Signal</keyword>
<proteinExistence type="predicted"/>
<dbReference type="EMBL" id="PUIA01000016">
    <property type="protein sequence ID" value="PQO39442.1"/>
    <property type="molecule type" value="Genomic_DNA"/>
</dbReference>
<gene>
    <name evidence="4" type="ORF">C5Y96_05155</name>
</gene>
<organism evidence="4 5">
    <name type="scientific">Blastopirellula marina</name>
    <dbReference type="NCBI Taxonomy" id="124"/>
    <lineage>
        <taxon>Bacteria</taxon>
        <taxon>Pseudomonadati</taxon>
        <taxon>Planctomycetota</taxon>
        <taxon>Planctomycetia</taxon>
        <taxon>Pirellulales</taxon>
        <taxon>Pirellulaceae</taxon>
        <taxon>Blastopirellula</taxon>
    </lineage>
</organism>
<keyword evidence="1" id="KW-0378">Hydrolase</keyword>
<sequence length="272" mass="30058">MTRLNLLLTLLLLAVPTLLHAQDAASKLETDIPYRTEAGLDDYAQKQCRLDVHTPAKKGFATVVWFHGGGLEAGDKKIPKYLLDNGYAVVSANYRHSPQVKAPVYLEDAAAAVAWTFANIEKYGGDPSKIFISGHSAGGYLTSMLVLDKRWLKPHGIDPSDLAGAIPHSGQTLTHFTIRKERGIGRETGVADDLAPLYHVRADTPPLLLTTGDRNLEFPFRYEENALLFKMLEAAKHPDVQLYELQGFTHGNMVEPGVLLMTQFINKHSKND</sequence>
<accession>A0A2S8G4R0</accession>
<evidence type="ECO:0000256" key="2">
    <source>
        <dbReference type="SAM" id="SignalP"/>
    </source>
</evidence>
<name>A0A2S8G4R0_9BACT</name>
<dbReference type="PANTHER" id="PTHR48081:SF9">
    <property type="entry name" value="CARBOXYLESTERASE"/>
    <property type="match status" value="1"/>
</dbReference>
<dbReference type="Pfam" id="PF20434">
    <property type="entry name" value="BD-FAE"/>
    <property type="match status" value="1"/>
</dbReference>
<evidence type="ECO:0000259" key="3">
    <source>
        <dbReference type="Pfam" id="PF20434"/>
    </source>
</evidence>
<dbReference type="InterPro" id="IPR029058">
    <property type="entry name" value="AB_hydrolase_fold"/>
</dbReference>
<evidence type="ECO:0000313" key="4">
    <source>
        <dbReference type="EMBL" id="PQO39442.1"/>
    </source>
</evidence>
<protein>
    <submittedName>
        <fullName evidence="4">Lipase</fullName>
    </submittedName>
</protein>
<dbReference type="GO" id="GO:0016787">
    <property type="term" value="F:hydrolase activity"/>
    <property type="evidence" value="ECO:0007669"/>
    <property type="project" value="UniProtKB-KW"/>
</dbReference>
<dbReference type="Gene3D" id="3.40.50.1820">
    <property type="entry name" value="alpha/beta hydrolase"/>
    <property type="match status" value="1"/>
</dbReference>
<feature type="domain" description="BD-FAE-like" evidence="3">
    <location>
        <begin position="50"/>
        <end position="148"/>
    </location>
</feature>